<evidence type="ECO:0000313" key="1">
    <source>
        <dbReference type="EMBL" id="KIK47530.1"/>
    </source>
</evidence>
<proteinExistence type="predicted"/>
<reference evidence="1 2" key="1">
    <citation type="submission" date="2014-04" db="EMBL/GenBank/DDBJ databases">
        <authorList>
            <consortium name="DOE Joint Genome Institute"/>
            <person name="Kuo A."/>
            <person name="Ruytinx J."/>
            <person name="Rineau F."/>
            <person name="Colpaert J."/>
            <person name="Kohler A."/>
            <person name="Nagy L.G."/>
            <person name="Floudas D."/>
            <person name="Copeland A."/>
            <person name="Barry K.W."/>
            <person name="Cichocki N."/>
            <person name="Veneault-Fourrey C."/>
            <person name="LaButti K."/>
            <person name="Lindquist E.A."/>
            <person name="Lipzen A."/>
            <person name="Lundell T."/>
            <person name="Morin E."/>
            <person name="Murat C."/>
            <person name="Sun H."/>
            <person name="Tunlid A."/>
            <person name="Henrissat B."/>
            <person name="Grigoriev I.V."/>
            <person name="Hibbett D.S."/>
            <person name="Martin F."/>
            <person name="Nordberg H.P."/>
            <person name="Cantor M.N."/>
            <person name="Hua S.X."/>
        </authorList>
    </citation>
    <scope>NUCLEOTIDE SEQUENCE [LARGE SCALE GENOMIC DNA]</scope>
    <source>
        <strain evidence="1 2">UH-Slu-Lm8-n1</strain>
    </source>
</reference>
<name>A0A0D0AB91_9AGAM</name>
<organism evidence="1 2">
    <name type="scientific">Suillus luteus UH-Slu-Lm8-n1</name>
    <dbReference type="NCBI Taxonomy" id="930992"/>
    <lineage>
        <taxon>Eukaryota</taxon>
        <taxon>Fungi</taxon>
        <taxon>Dikarya</taxon>
        <taxon>Basidiomycota</taxon>
        <taxon>Agaricomycotina</taxon>
        <taxon>Agaricomycetes</taxon>
        <taxon>Agaricomycetidae</taxon>
        <taxon>Boletales</taxon>
        <taxon>Suillineae</taxon>
        <taxon>Suillaceae</taxon>
        <taxon>Suillus</taxon>
    </lineage>
</organism>
<dbReference type="InParanoid" id="A0A0D0AB91"/>
<sequence length="61" mass="6776">MKGYKETRAWPSLLFTVLILAAILDPMTSGTYFFLNYACFTSCLLGICPSPDLPCTCNSKF</sequence>
<dbReference type="HOGENOM" id="CLU_2924245_0_0_1"/>
<evidence type="ECO:0000313" key="2">
    <source>
        <dbReference type="Proteomes" id="UP000054485"/>
    </source>
</evidence>
<dbReference type="AlphaFoldDB" id="A0A0D0AB91"/>
<protein>
    <submittedName>
        <fullName evidence="1">Uncharacterized protein</fullName>
    </submittedName>
</protein>
<dbReference type="EMBL" id="KN835146">
    <property type="protein sequence ID" value="KIK47530.1"/>
    <property type="molecule type" value="Genomic_DNA"/>
</dbReference>
<accession>A0A0D0AB91</accession>
<gene>
    <name evidence="1" type="ORF">CY34DRAFT_799253</name>
</gene>
<reference evidence="2" key="2">
    <citation type="submission" date="2015-01" db="EMBL/GenBank/DDBJ databases">
        <title>Evolutionary Origins and Diversification of the Mycorrhizal Mutualists.</title>
        <authorList>
            <consortium name="DOE Joint Genome Institute"/>
            <consortium name="Mycorrhizal Genomics Consortium"/>
            <person name="Kohler A."/>
            <person name="Kuo A."/>
            <person name="Nagy L.G."/>
            <person name="Floudas D."/>
            <person name="Copeland A."/>
            <person name="Barry K.W."/>
            <person name="Cichocki N."/>
            <person name="Veneault-Fourrey C."/>
            <person name="LaButti K."/>
            <person name="Lindquist E.A."/>
            <person name="Lipzen A."/>
            <person name="Lundell T."/>
            <person name="Morin E."/>
            <person name="Murat C."/>
            <person name="Riley R."/>
            <person name="Ohm R."/>
            <person name="Sun H."/>
            <person name="Tunlid A."/>
            <person name="Henrissat B."/>
            <person name="Grigoriev I.V."/>
            <person name="Hibbett D.S."/>
            <person name="Martin F."/>
        </authorList>
    </citation>
    <scope>NUCLEOTIDE SEQUENCE [LARGE SCALE GENOMIC DNA]</scope>
    <source>
        <strain evidence="2">UH-Slu-Lm8-n1</strain>
    </source>
</reference>
<keyword evidence="2" id="KW-1185">Reference proteome</keyword>
<dbReference type="Proteomes" id="UP000054485">
    <property type="component" value="Unassembled WGS sequence"/>
</dbReference>